<dbReference type="GO" id="GO:0043571">
    <property type="term" value="P:maintenance of CRISPR repeat elements"/>
    <property type="evidence" value="ECO:0007669"/>
    <property type="project" value="UniProtKB-UniRule"/>
</dbReference>
<dbReference type="AlphaFoldDB" id="A0A1W6JWG9"/>
<feature type="binding site" evidence="8">
    <location>
        <position position="8"/>
    </location>
    <ligand>
        <name>Mg(2+)</name>
        <dbReference type="ChEBI" id="CHEBI:18420"/>
        <note>catalytic</note>
    </ligand>
</feature>
<evidence type="ECO:0000313" key="9">
    <source>
        <dbReference type="EMBL" id="ARM74585.1"/>
    </source>
</evidence>
<keyword evidence="2 8" id="KW-0540">Nuclease</keyword>
<dbReference type="EMBL" id="CP020477">
    <property type="protein sequence ID" value="ARM74585.1"/>
    <property type="molecule type" value="Genomic_DNA"/>
</dbReference>
<dbReference type="NCBIfam" id="TIGR01573">
    <property type="entry name" value="cas2"/>
    <property type="match status" value="1"/>
</dbReference>
<dbReference type="GO" id="GO:0004521">
    <property type="term" value="F:RNA endonuclease activity"/>
    <property type="evidence" value="ECO:0007669"/>
    <property type="project" value="InterPro"/>
</dbReference>
<dbReference type="KEGG" id="aman:B6F84_00105"/>
<evidence type="ECO:0000256" key="7">
    <source>
        <dbReference type="ARBA" id="ARBA00023118"/>
    </source>
</evidence>
<keyword evidence="6 8" id="KW-0460">Magnesium</keyword>
<dbReference type="InterPro" id="IPR019199">
    <property type="entry name" value="Virulence_VapD/CRISPR_Cas2"/>
</dbReference>
<keyword evidence="10" id="KW-1185">Reference proteome</keyword>
<comment type="cofactor">
    <cofactor evidence="1 8">
        <name>Mg(2+)</name>
        <dbReference type="ChEBI" id="CHEBI:18420"/>
    </cofactor>
</comment>
<gene>
    <name evidence="8" type="primary">cas2</name>
    <name evidence="9" type="ORF">B6F84_00105</name>
</gene>
<evidence type="ECO:0000256" key="4">
    <source>
        <dbReference type="ARBA" id="ARBA00022759"/>
    </source>
</evidence>
<dbReference type="HAMAP" id="MF_01471">
    <property type="entry name" value="Cas2"/>
    <property type="match status" value="1"/>
</dbReference>
<name>A0A1W6JWG9_9CREN</name>
<evidence type="ECO:0000256" key="6">
    <source>
        <dbReference type="ARBA" id="ARBA00022842"/>
    </source>
</evidence>
<comment type="subunit">
    <text evidence="8">Homodimer, forms a heterotetramer with a Cas1 homodimer.</text>
</comment>
<dbReference type="STRING" id="282676.B6F84_00105"/>
<dbReference type="GO" id="GO:0046872">
    <property type="term" value="F:metal ion binding"/>
    <property type="evidence" value="ECO:0007669"/>
    <property type="project" value="UniProtKB-UniRule"/>
</dbReference>
<keyword evidence="3 8" id="KW-0479">Metal-binding</keyword>
<keyword evidence="4 8" id="KW-0255">Endonuclease</keyword>
<dbReference type="PANTHER" id="PTHR34405:SF3">
    <property type="entry name" value="CRISPR-ASSOCIATED ENDORIBONUCLEASE CAS2 3"/>
    <property type="match status" value="1"/>
</dbReference>
<evidence type="ECO:0000256" key="2">
    <source>
        <dbReference type="ARBA" id="ARBA00022722"/>
    </source>
</evidence>
<dbReference type="GO" id="GO:0051607">
    <property type="term" value="P:defense response to virus"/>
    <property type="evidence" value="ECO:0007669"/>
    <property type="project" value="UniProtKB-UniRule"/>
</dbReference>
<comment type="similarity">
    <text evidence="8">Belongs to the CRISPR-associated endoribonuclease Cas2 protein family.</text>
</comment>
<dbReference type="SUPFAM" id="SSF143430">
    <property type="entry name" value="TTP0101/SSO1404-like"/>
    <property type="match status" value="1"/>
</dbReference>
<dbReference type="Proteomes" id="UP000193404">
    <property type="component" value="Chromosome"/>
</dbReference>
<accession>A0A1W6JWG9</accession>
<dbReference type="InterPro" id="IPR021127">
    <property type="entry name" value="CRISPR_associated_Cas2"/>
</dbReference>
<evidence type="ECO:0000256" key="5">
    <source>
        <dbReference type="ARBA" id="ARBA00022801"/>
    </source>
</evidence>
<evidence type="ECO:0000256" key="8">
    <source>
        <dbReference type="HAMAP-Rule" id="MF_01471"/>
    </source>
</evidence>
<evidence type="ECO:0000256" key="1">
    <source>
        <dbReference type="ARBA" id="ARBA00001946"/>
    </source>
</evidence>
<dbReference type="Pfam" id="PF09827">
    <property type="entry name" value="CRISPR_Cas2"/>
    <property type="match status" value="1"/>
</dbReference>
<protein>
    <recommendedName>
        <fullName evidence="8">CRISPR-associated endoribonuclease Cas2</fullName>
        <ecNumber evidence="8">3.1.-.-</ecNumber>
    </recommendedName>
</protein>
<dbReference type="CDD" id="cd09725">
    <property type="entry name" value="Cas2_I_II_III"/>
    <property type="match status" value="1"/>
</dbReference>
<evidence type="ECO:0000256" key="3">
    <source>
        <dbReference type="ARBA" id="ARBA00022723"/>
    </source>
</evidence>
<evidence type="ECO:0000313" key="10">
    <source>
        <dbReference type="Proteomes" id="UP000193404"/>
    </source>
</evidence>
<organism evidence="9 10">
    <name type="scientific">Acidianus manzaensis</name>
    <dbReference type="NCBI Taxonomy" id="282676"/>
    <lineage>
        <taxon>Archaea</taxon>
        <taxon>Thermoproteota</taxon>
        <taxon>Thermoprotei</taxon>
        <taxon>Sulfolobales</taxon>
        <taxon>Sulfolobaceae</taxon>
        <taxon>Acidianus</taxon>
    </lineage>
</organism>
<reference evidence="9 10" key="1">
    <citation type="submission" date="2017-03" db="EMBL/GenBank/DDBJ databases">
        <title>Sulfur activation and transportation mechanism of thermophilic Archaea Acidianus manzaensis YN-25.</title>
        <authorList>
            <person name="Ma Y."/>
            <person name="Yang Y."/>
            <person name="Xia J."/>
        </authorList>
    </citation>
    <scope>NUCLEOTIDE SEQUENCE [LARGE SCALE GENOMIC DNA]</scope>
    <source>
        <strain evidence="9 10">YN-25</strain>
    </source>
</reference>
<dbReference type="GO" id="GO:0016787">
    <property type="term" value="F:hydrolase activity"/>
    <property type="evidence" value="ECO:0007669"/>
    <property type="project" value="UniProtKB-KW"/>
</dbReference>
<dbReference type="PANTHER" id="PTHR34405">
    <property type="entry name" value="CRISPR-ASSOCIATED ENDORIBONUCLEASE CAS2"/>
    <property type="match status" value="1"/>
</dbReference>
<sequence length="95" mass="11245">MFYVIFYDITEDNVRNKISDYLKKKGLTRVQYSVFIGDLNSSRVKEIEAGLRLIKRKEKSNGRFSILIVPVTETQFKQRIVISNEVEEKNEDIIW</sequence>
<comment type="function">
    <text evidence="8">CRISPR (clustered regularly interspaced short palindromic repeat), is an adaptive immune system that provides protection against mobile genetic elements (viruses, transposable elements and conjugative plasmids). CRISPR clusters contain sequences complementary to antecedent mobile elements and target invading nucleic acids. CRISPR clusters are transcribed and processed into CRISPR RNA (crRNA). Functions as a ssRNA-specific endoribonuclease. Involved in the integration of spacer DNA into the CRISPR cassette.</text>
</comment>
<proteinExistence type="inferred from homology"/>
<keyword evidence="7 8" id="KW-0051">Antiviral defense</keyword>
<dbReference type="Gene3D" id="3.30.70.240">
    <property type="match status" value="1"/>
</dbReference>
<dbReference type="EC" id="3.1.-.-" evidence="8"/>
<keyword evidence="5 8" id="KW-0378">Hydrolase</keyword>